<evidence type="ECO:0000256" key="1">
    <source>
        <dbReference type="SAM" id="MobiDB-lite"/>
    </source>
</evidence>
<protein>
    <submittedName>
        <fullName evidence="2">Uncharacterized protein</fullName>
    </submittedName>
</protein>
<feature type="region of interest" description="Disordered" evidence="1">
    <location>
        <begin position="20"/>
        <end position="99"/>
    </location>
</feature>
<gene>
    <name evidence="2" type="ORF">Cvel_2052</name>
</gene>
<dbReference type="AlphaFoldDB" id="A0A0G4I9P0"/>
<dbReference type="EMBL" id="CDMZ01005732">
    <property type="protein sequence ID" value="CEM53846.1"/>
    <property type="molecule type" value="Genomic_DNA"/>
</dbReference>
<feature type="compositionally biased region" description="Acidic residues" evidence="1">
    <location>
        <begin position="43"/>
        <end position="69"/>
    </location>
</feature>
<proteinExistence type="predicted"/>
<dbReference type="VEuPathDB" id="CryptoDB:Cvel_2052"/>
<accession>A0A0G4I9P0</accession>
<organism evidence="2">
    <name type="scientific">Chromera velia CCMP2878</name>
    <dbReference type="NCBI Taxonomy" id="1169474"/>
    <lineage>
        <taxon>Eukaryota</taxon>
        <taxon>Sar</taxon>
        <taxon>Alveolata</taxon>
        <taxon>Colpodellida</taxon>
        <taxon>Chromeraceae</taxon>
        <taxon>Chromera</taxon>
    </lineage>
</organism>
<name>A0A0G4I9P0_9ALVE</name>
<sequence length="99" mass="11013">MKNQSLPFWANAEAAEEDDAVRCESPRGGVGGRVKGWSKWREEGEEEEDEVEDEEEEAWREEEKEEEEGGGGGGKPACQSDRFASTCMIDTMNLPETLG</sequence>
<reference evidence="2" key="1">
    <citation type="submission" date="2014-11" db="EMBL/GenBank/DDBJ databases">
        <authorList>
            <person name="Otto D Thomas"/>
            <person name="Naeem Raeece"/>
        </authorList>
    </citation>
    <scope>NUCLEOTIDE SEQUENCE</scope>
</reference>
<evidence type="ECO:0000313" key="2">
    <source>
        <dbReference type="EMBL" id="CEM53846.1"/>
    </source>
</evidence>